<keyword evidence="2" id="KW-1185">Reference proteome</keyword>
<name>A0A5C1AQ99_9BACT</name>
<protein>
    <submittedName>
        <fullName evidence="1">Uncharacterized protein</fullName>
    </submittedName>
</protein>
<gene>
    <name evidence="1" type="ORF">PX52LOC_06423</name>
</gene>
<dbReference type="KEGG" id="lrs:PX52LOC_06423"/>
<dbReference type="Proteomes" id="UP000324974">
    <property type="component" value="Chromosome"/>
</dbReference>
<evidence type="ECO:0000313" key="2">
    <source>
        <dbReference type="Proteomes" id="UP000324974"/>
    </source>
</evidence>
<reference evidence="2" key="1">
    <citation type="submission" date="2019-08" db="EMBL/GenBank/DDBJ databases">
        <title>Limnoglobus roseus gen. nov., sp. nov., a novel freshwater planctomycete with a giant genome from the family Gemmataceae.</title>
        <authorList>
            <person name="Kulichevskaya I.S."/>
            <person name="Naumoff D.G."/>
            <person name="Miroshnikov K."/>
            <person name="Ivanova A."/>
            <person name="Philippov D.A."/>
            <person name="Hakobyan A."/>
            <person name="Rijpstra I.C."/>
            <person name="Sinninghe Damste J.S."/>
            <person name="Liesack W."/>
            <person name="Dedysh S.N."/>
        </authorList>
    </citation>
    <scope>NUCLEOTIDE SEQUENCE [LARGE SCALE GENOMIC DNA]</scope>
    <source>
        <strain evidence="2">PX52</strain>
    </source>
</reference>
<organism evidence="1 2">
    <name type="scientific">Limnoglobus roseus</name>
    <dbReference type="NCBI Taxonomy" id="2598579"/>
    <lineage>
        <taxon>Bacteria</taxon>
        <taxon>Pseudomonadati</taxon>
        <taxon>Planctomycetota</taxon>
        <taxon>Planctomycetia</taxon>
        <taxon>Gemmatales</taxon>
        <taxon>Gemmataceae</taxon>
        <taxon>Limnoglobus</taxon>
    </lineage>
</organism>
<sequence>MPQKRHGKSRMDVLSGIVAQIKSAKRDLDKYQPHEVDWNQHAVAAAEELVPWLSTVVHGMKDYVQDVLNAPALLRSLWGTIRKHVDLPTEQIEAFDRQLTLDDVLRESVTGEVISNVVTKYLIEHHPTASLKSNGRSDYPDLFLSDRDYTLLPVFKRIKKIPLKEGKAEEQYGASIKGSHKRPVRIPDGLEIKTCRDRIAVDCHHPHAGLHLILLFSHSKRIFNVSDVRIGFLRHEDYRESNRNTTATTVKYSFNGDRFLSLLSSS</sequence>
<evidence type="ECO:0000313" key="1">
    <source>
        <dbReference type="EMBL" id="QEL19354.1"/>
    </source>
</evidence>
<dbReference type="EMBL" id="CP042425">
    <property type="protein sequence ID" value="QEL19354.1"/>
    <property type="molecule type" value="Genomic_DNA"/>
</dbReference>
<proteinExistence type="predicted"/>
<dbReference type="AlphaFoldDB" id="A0A5C1AQ99"/>
<accession>A0A5C1AQ99</accession>